<dbReference type="AlphaFoldDB" id="A0A5C8UQB9"/>
<comment type="caution">
    <text evidence="2">The sequence shown here is derived from an EMBL/GenBank/DDBJ whole genome shotgun (WGS) entry which is preliminary data.</text>
</comment>
<feature type="compositionally biased region" description="Low complexity" evidence="1">
    <location>
        <begin position="85"/>
        <end position="100"/>
    </location>
</feature>
<organism evidence="2 3">
    <name type="scientific">Lacisediminihabitans profunda</name>
    <dbReference type="NCBI Taxonomy" id="2594790"/>
    <lineage>
        <taxon>Bacteria</taxon>
        <taxon>Bacillati</taxon>
        <taxon>Actinomycetota</taxon>
        <taxon>Actinomycetes</taxon>
        <taxon>Micrococcales</taxon>
        <taxon>Microbacteriaceae</taxon>
        <taxon>Lacisediminihabitans</taxon>
    </lineage>
</organism>
<dbReference type="Proteomes" id="UP000321379">
    <property type="component" value="Unassembled WGS sequence"/>
</dbReference>
<reference evidence="2 3" key="1">
    <citation type="submission" date="2019-08" db="EMBL/GenBank/DDBJ databases">
        <title>Bacterial whole genome sequence for Glaciihabitans sp. CHu50b-6-2.</title>
        <authorList>
            <person name="Jin L."/>
        </authorList>
    </citation>
    <scope>NUCLEOTIDE SEQUENCE [LARGE SCALE GENOMIC DNA]</scope>
    <source>
        <strain evidence="2 3">CHu50b-6-2</strain>
    </source>
</reference>
<evidence type="ECO:0000256" key="1">
    <source>
        <dbReference type="SAM" id="MobiDB-lite"/>
    </source>
</evidence>
<accession>A0A5C8UQB9</accession>
<sequence>MTSSWGDKSKVARRAIISGLAAAAVIVGVTLVASSLNSAPATPSAQTTPSARATAPTDSTAAPAPTADPGAAPTAAPAPGPSPTAPRTSTEVQKGTTAGAALPPAAPLPVLFSGPMPRSASAVGKLVAEFPAVIPVAPGSTITDSSVSSSGNFLQATLSAKTSLSPQAVIAFYQSEFTKVSLPEAPLPAVGGSTAFDFARDGNSITLTVSPSGSGGSTYTVLGVLRASSS</sequence>
<gene>
    <name evidence="2" type="ORF">FVP33_10550</name>
</gene>
<keyword evidence="3" id="KW-1185">Reference proteome</keyword>
<proteinExistence type="predicted"/>
<feature type="compositionally biased region" description="Low complexity" evidence="1">
    <location>
        <begin position="39"/>
        <end position="75"/>
    </location>
</feature>
<evidence type="ECO:0000313" key="2">
    <source>
        <dbReference type="EMBL" id="TXN30424.1"/>
    </source>
</evidence>
<evidence type="ECO:0000313" key="3">
    <source>
        <dbReference type="Proteomes" id="UP000321379"/>
    </source>
</evidence>
<name>A0A5C8UQB9_9MICO</name>
<protein>
    <submittedName>
        <fullName evidence="2">Uncharacterized protein</fullName>
    </submittedName>
</protein>
<dbReference type="RefSeq" id="WP_147783608.1">
    <property type="nucleotide sequence ID" value="NZ_VRMG01000007.1"/>
</dbReference>
<feature type="region of interest" description="Disordered" evidence="1">
    <location>
        <begin position="39"/>
        <end position="100"/>
    </location>
</feature>
<dbReference type="EMBL" id="VRMG01000007">
    <property type="protein sequence ID" value="TXN30424.1"/>
    <property type="molecule type" value="Genomic_DNA"/>
</dbReference>